<feature type="transmembrane region" description="Helical" evidence="6">
    <location>
        <begin position="357"/>
        <end position="377"/>
    </location>
</feature>
<comment type="subcellular location">
    <subcellularLocation>
        <location evidence="1">Membrane</location>
        <topology evidence="1">Multi-pass membrane protein</topology>
    </subcellularLocation>
</comment>
<comment type="caution">
    <text evidence="8">The sequence shown here is derived from an EMBL/GenBank/DDBJ whole genome shotgun (WGS) entry which is preliminary data.</text>
</comment>
<dbReference type="EMBL" id="QGMG01000227">
    <property type="protein sequence ID" value="TVY55576.1"/>
    <property type="molecule type" value="Genomic_DNA"/>
</dbReference>
<feature type="domain" description="Major facilitator superfamily (MFS) profile" evidence="7">
    <location>
        <begin position="89"/>
        <end position="577"/>
    </location>
</feature>
<feature type="transmembrane region" description="Helical" evidence="6">
    <location>
        <begin position="184"/>
        <end position="204"/>
    </location>
</feature>
<evidence type="ECO:0000313" key="9">
    <source>
        <dbReference type="Proteomes" id="UP000481288"/>
    </source>
</evidence>
<dbReference type="Gene3D" id="1.20.1250.20">
    <property type="entry name" value="MFS general substrate transporter like domains"/>
    <property type="match status" value="1"/>
</dbReference>
<dbReference type="InterPro" id="IPR011701">
    <property type="entry name" value="MFS"/>
</dbReference>
<dbReference type="AlphaFoldDB" id="A0A7D8UR24"/>
<feature type="transmembrane region" description="Helical" evidence="6">
    <location>
        <begin position="315"/>
        <end position="336"/>
    </location>
</feature>
<dbReference type="InterPro" id="IPR036259">
    <property type="entry name" value="MFS_trans_sf"/>
</dbReference>
<keyword evidence="2" id="KW-0813">Transport</keyword>
<organism evidence="8 9">
    <name type="scientific">Lachnellula cervina</name>
    <dbReference type="NCBI Taxonomy" id="1316786"/>
    <lineage>
        <taxon>Eukaryota</taxon>
        <taxon>Fungi</taxon>
        <taxon>Dikarya</taxon>
        <taxon>Ascomycota</taxon>
        <taxon>Pezizomycotina</taxon>
        <taxon>Leotiomycetes</taxon>
        <taxon>Helotiales</taxon>
        <taxon>Lachnaceae</taxon>
        <taxon>Lachnellula</taxon>
    </lineage>
</organism>
<dbReference type="SUPFAM" id="SSF103473">
    <property type="entry name" value="MFS general substrate transporter"/>
    <property type="match status" value="1"/>
</dbReference>
<evidence type="ECO:0000256" key="6">
    <source>
        <dbReference type="SAM" id="Phobius"/>
    </source>
</evidence>
<keyword evidence="9" id="KW-1185">Reference proteome</keyword>
<dbReference type="Pfam" id="PF07690">
    <property type="entry name" value="MFS_1"/>
    <property type="match status" value="1"/>
</dbReference>
<evidence type="ECO:0000256" key="4">
    <source>
        <dbReference type="ARBA" id="ARBA00022989"/>
    </source>
</evidence>
<dbReference type="GO" id="GO:0022857">
    <property type="term" value="F:transmembrane transporter activity"/>
    <property type="evidence" value="ECO:0007669"/>
    <property type="project" value="InterPro"/>
</dbReference>
<feature type="transmembrane region" description="Helical" evidence="6">
    <location>
        <begin position="282"/>
        <end position="303"/>
    </location>
</feature>
<keyword evidence="5 6" id="KW-0472">Membrane</keyword>
<dbReference type="InterPro" id="IPR020846">
    <property type="entry name" value="MFS_dom"/>
</dbReference>
<feature type="transmembrane region" description="Helical" evidence="6">
    <location>
        <begin position="153"/>
        <end position="172"/>
    </location>
</feature>
<keyword evidence="3 6" id="KW-0812">Transmembrane</keyword>
<feature type="transmembrane region" description="Helical" evidence="6">
    <location>
        <begin position="242"/>
        <end position="262"/>
    </location>
</feature>
<name>A0A7D8UR24_9HELO</name>
<evidence type="ECO:0000256" key="3">
    <source>
        <dbReference type="ARBA" id="ARBA00022692"/>
    </source>
</evidence>
<dbReference type="PANTHER" id="PTHR23501">
    <property type="entry name" value="MAJOR FACILITATOR SUPERFAMILY"/>
    <property type="match status" value="1"/>
</dbReference>
<feature type="transmembrane region" description="Helical" evidence="6">
    <location>
        <begin position="418"/>
        <end position="437"/>
    </location>
</feature>
<feature type="transmembrane region" description="Helical" evidence="6">
    <location>
        <begin position="389"/>
        <end position="411"/>
    </location>
</feature>
<protein>
    <submittedName>
        <fullName evidence="8">Dehydrocurvularin exporter</fullName>
    </submittedName>
</protein>
<keyword evidence="4 6" id="KW-1133">Transmembrane helix</keyword>
<evidence type="ECO:0000256" key="1">
    <source>
        <dbReference type="ARBA" id="ARBA00004141"/>
    </source>
</evidence>
<feature type="transmembrane region" description="Helical" evidence="6">
    <location>
        <begin position="211"/>
        <end position="230"/>
    </location>
</feature>
<proteinExistence type="predicted"/>
<feature type="transmembrane region" description="Helical" evidence="6">
    <location>
        <begin position="93"/>
        <end position="114"/>
    </location>
</feature>
<feature type="transmembrane region" description="Helical" evidence="6">
    <location>
        <begin position="449"/>
        <end position="471"/>
    </location>
</feature>
<evidence type="ECO:0000313" key="8">
    <source>
        <dbReference type="EMBL" id="TVY55576.1"/>
    </source>
</evidence>
<reference evidence="8 9" key="1">
    <citation type="submission" date="2018-05" db="EMBL/GenBank/DDBJ databases">
        <title>Whole genome sequencing for identification of molecular markers to develop diagnostic detection tools for the regulated plant pathogen Lachnellula willkommii.</title>
        <authorList>
            <person name="Giroux E."/>
            <person name="Bilodeau G."/>
        </authorList>
    </citation>
    <scope>NUCLEOTIDE SEQUENCE [LARGE SCALE GENOMIC DNA]</scope>
    <source>
        <strain evidence="8 9">CBS 625.97</strain>
    </source>
</reference>
<evidence type="ECO:0000256" key="5">
    <source>
        <dbReference type="ARBA" id="ARBA00023136"/>
    </source>
</evidence>
<gene>
    <name evidence="8" type="primary">Dhc2</name>
    <name evidence="8" type="ORF">LCER1_G004553</name>
</gene>
<dbReference type="Proteomes" id="UP000481288">
    <property type="component" value="Unassembled WGS sequence"/>
</dbReference>
<feature type="transmembrane region" description="Helical" evidence="6">
    <location>
        <begin position="483"/>
        <end position="503"/>
    </location>
</feature>
<dbReference type="PANTHER" id="PTHR23501:SF177">
    <property type="entry name" value="MAJOR FACILITATOR SUPERFAMILY (MFS) PROFILE DOMAIN-CONTAINING PROTEIN-RELATED"/>
    <property type="match status" value="1"/>
</dbReference>
<dbReference type="PROSITE" id="PS50850">
    <property type="entry name" value="MFS"/>
    <property type="match status" value="1"/>
</dbReference>
<sequence length="595" mass="63662">MDNINGRLLVGSGCATRKTIKNTSGQSPDFETSETTMAAAAVDDHVTDSTNNNEQIKSNEILHEKQDGVTTEQAGNEPEYETGWRLAAVMTTIFLTTLLAALDIGIVATAIPAITDEFRRLDDVGWYGSACFLLVGTSSPMWGKLYKYFSTKLVYLASVALFLIGSIVAATAPNSPALIVARALQGWGCSGSLGGSVLMIGYVAEPKKRPMLIGLWMGVFMCSTIVGPLIGGAFTSEVTWRWCFWINLPVGGPVILLVLLFFRVPKHIKPTPATKKEILLQLDLPGFTLLLTSLICFTLALQWGGQSKAWSDGSVIATLVLWVVLTIAFVVTEWLSGAYAMVPLSLLKPRMTWTNALYGYIENCANFQVLFYLPIYFQSIHGQSAIASGVNSLPFLAFFAVGSLLSGFLVMKTRLLQPYELASGLLATAGAALLYTLDLDSSKARYIGPQIMFGFGLGLGSQIPMTALQAFSKPENVASTTGIMLMCNSISGAYFVTAAQSIFANRLLQKLTSTAPNIDAAVVLATGASDIHRVFSGGDLAAVLDAYMSGMKDVFAFSMAGAAASAVVALVIPFKKVPSNESRKTEEKVATAAQL</sequence>
<feature type="transmembrane region" description="Helical" evidence="6">
    <location>
        <begin position="554"/>
        <end position="574"/>
    </location>
</feature>
<dbReference type="CDD" id="cd17502">
    <property type="entry name" value="MFS_Azr1_MDR_like"/>
    <property type="match status" value="1"/>
</dbReference>
<feature type="transmembrane region" description="Helical" evidence="6">
    <location>
        <begin position="126"/>
        <end position="146"/>
    </location>
</feature>
<dbReference type="OrthoDB" id="10021397at2759"/>
<evidence type="ECO:0000259" key="7">
    <source>
        <dbReference type="PROSITE" id="PS50850"/>
    </source>
</evidence>
<dbReference type="GO" id="GO:0005886">
    <property type="term" value="C:plasma membrane"/>
    <property type="evidence" value="ECO:0007669"/>
    <property type="project" value="TreeGrafter"/>
</dbReference>
<accession>A0A7D8UR24</accession>
<evidence type="ECO:0000256" key="2">
    <source>
        <dbReference type="ARBA" id="ARBA00022448"/>
    </source>
</evidence>